<dbReference type="Pfam" id="PF00535">
    <property type="entry name" value="Glycos_transf_2"/>
    <property type="match status" value="1"/>
</dbReference>
<dbReference type="RefSeq" id="WP_268786250.1">
    <property type="nucleotide sequence ID" value="NZ_JAPQYE010000005.1"/>
</dbReference>
<organism evidence="7 8">
    <name type="scientific">Mycolicibacterium iranicum</name>
    <name type="common">Mycobacterium iranicum</name>
    <dbReference type="NCBI Taxonomy" id="912594"/>
    <lineage>
        <taxon>Bacteria</taxon>
        <taxon>Bacillati</taxon>
        <taxon>Actinomycetota</taxon>
        <taxon>Actinomycetes</taxon>
        <taxon>Mycobacteriales</taxon>
        <taxon>Mycobacteriaceae</taxon>
        <taxon>Mycolicibacterium</taxon>
    </lineage>
</organism>
<name>A0ABT4HFM4_MYCIR</name>
<evidence type="ECO:0000256" key="1">
    <source>
        <dbReference type="ARBA" id="ARBA00004776"/>
    </source>
</evidence>
<dbReference type="Proteomes" id="UP001084650">
    <property type="component" value="Unassembled WGS sequence"/>
</dbReference>
<protein>
    <submittedName>
        <fullName evidence="7">Glycosyltransferase</fullName>
        <ecNumber evidence="7">2.4.-.-</ecNumber>
    </submittedName>
</protein>
<evidence type="ECO:0000259" key="6">
    <source>
        <dbReference type="Pfam" id="PF00535"/>
    </source>
</evidence>
<sequence length="312" mass="35605">MNSNESWQYAAGIVTFNPELERLMENLRSVSPQVQGVWVFDNGSSNVAQVRGVVNEIENAHLVESVDNLGIAAALNRLATIAMERGYSWMVTLDQDSVCAPDMVLTLRKYADEKTPVVTPYIVDRNKVSVDGYRELELPPVQYFRHAASKGAITSGALTYLPILDEVGCFDELFFIDCVDYDLNMRIMRAGYRIARVNGTYLLHELGKADRTWLWTPRRALDGQWCWEPFYSFGHSPIRCYYKARNRVLYSKRHWRSIGFANEGVVQIPQQILLTLLFEERRLVKLRAFLRGIVDGIRTPLPPLPARLSDVA</sequence>
<comment type="pathway">
    <text evidence="1">Cell wall biogenesis; cell wall polysaccharide biosynthesis.</text>
</comment>
<evidence type="ECO:0000256" key="4">
    <source>
        <dbReference type="ARBA" id="ARBA00022679"/>
    </source>
</evidence>
<dbReference type="GO" id="GO:0016757">
    <property type="term" value="F:glycosyltransferase activity"/>
    <property type="evidence" value="ECO:0007669"/>
    <property type="project" value="UniProtKB-KW"/>
</dbReference>
<dbReference type="SUPFAM" id="SSF53448">
    <property type="entry name" value="Nucleotide-diphospho-sugar transferases"/>
    <property type="match status" value="1"/>
</dbReference>
<dbReference type="PANTHER" id="PTHR43179:SF12">
    <property type="entry name" value="GALACTOFURANOSYLTRANSFERASE GLFT2"/>
    <property type="match status" value="1"/>
</dbReference>
<dbReference type="InterPro" id="IPR029044">
    <property type="entry name" value="Nucleotide-diphossugar_trans"/>
</dbReference>
<evidence type="ECO:0000313" key="8">
    <source>
        <dbReference type="Proteomes" id="UP001084650"/>
    </source>
</evidence>
<dbReference type="PANTHER" id="PTHR43179">
    <property type="entry name" value="RHAMNOSYLTRANSFERASE WBBL"/>
    <property type="match status" value="1"/>
</dbReference>
<keyword evidence="8" id="KW-1185">Reference proteome</keyword>
<keyword evidence="3 7" id="KW-0328">Glycosyltransferase</keyword>
<gene>
    <name evidence="7" type="ORF">OY187_13135</name>
</gene>
<evidence type="ECO:0000256" key="5">
    <source>
        <dbReference type="ARBA" id="ARBA00023316"/>
    </source>
</evidence>
<proteinExistence type="inferred from homology"/>
<reference evidence="7" key="1">
    <citation type="submission" date="2022-12" db="EMBL/GenBank/DDBJ databases">
        <title>Whole genome sequence of Mycolicibacterium iranicum strain SBH312.</title>
        <authorList>
            <person name="Jani J."/>
            <person name="Arifin Mustapha Z."/>
            <person name="Ahmed K."/>
            <person name="Kai Ling C."/>
        </authorList>
    </citation>
    <scope>NUCLEOTIDE SEQUENCE</scope>
    <source>
        <strain evidence="7">SBH312</strain>
    </source>
</reference>
<comment type="caution">
    <text evidence="7">The sequence shown here is derived from an EMBL/GenBank/DDBJ whole genome shotgun (WGS) entry which is preliminary data.</text>
</comment>
<keyword evidence="5" id="KW-0961">Cell wall biogenesis/degradation</keyword>
<evidence type="ECO:0000313" key="7">
    <source>
        <dbReference type="EMBL" id="MCZ0728994.1"/>
    </source>
</evidence>
<comment type="similarity">
    <text evidence="2">Belongs to the glycosyltransferase 2 family.</text>
</comment>
<evidence type="ECO:0000256" key="2">
    <source>
        <dbReference type="ARBA" id="ARBA00006739"/>
    </source>
</evidence>
<dbReference type="InterPro" id="IPR001173">
    <property type="entry name" value="Glyco_trans_2-like"/>
</dbReference>
<accession>A0ABT4HFM4</accession>
<evidence type="ECO:0000256" key="3">
    <source>
        <dbReference type="ARBA" id="ARBA00022676"/>
    </source>
</evidence>
<keyword evidence="4 7" id="KW-0808">Transferase</keyword>
<dbReference type="EMBL" id="JAPQYE010000005">
    <property type="protein sequence ID" value="MCZ0728994.1"/>
    <property type="molecule type" value="Genomic_DNA"/>
</dbReference>
<dbReference type="EC" id="2.4.-.-" evidence="7"/>
<dbReference type="Gene3D" id="3.90.550.10">
    <property type="entry name" value="Spore Coat Polysaccharide Biosynthesis Protein SpsA, Chain A"/>
    <property type="match status" value="1"/>
</dbReference>
<feature type="domain" description="Glycosyltransferase 2-like" evidence="6">
    <location>
        <begin position="13"/>
        <end position="146"/>
    </location>
</feature>